<name>A0A452YH11_AEGTS</name>
<proteinExistence type="predicted"/>
<keyword evidence="2" id="KW-1185">Reference proteome</keyword>
<reference evidence="1" key="5">
    <citation type="journal article" date="2021" name="G3 (Bethesda)">
        <title>Aegilops tauschii genome assembly Aet v5.0 features greater sequence contiguity and improved annotation.</title>
        <authorList>
            <person name="Wang L."/>
            <person name="Zhu T."/>
            <person name="Rodriguez J.C."/>
            <person name="Deal K.R."/>
            <person name="Dubcovsky J."/>
            <person name="McGuire P.E."/>
            <person name="Lux T."/>
            <person name="Spannagl M."/>
            <person name="Mayer K.F.X."/>
            <person name="Baldrich P."/>
            <person name="Meyers B.C."/>
            <person name="Huo N."/>
            <person name="Gu Y.Q."/>
            <person name="Zhou H."/>
            <person name="Devos K.M."/>
            <person name="Bennetzen J.L."/>
            <person name="Unver T."/>
            <person name="Budak H."/>
            <person name="Gulick P.J."/>
            <person name="Galiba G."/>
            <person name="Kalapos B."/>
            <person name="Nelson D.R."/>
            <person name="Li P."/>
            <person name="You F.M."/>
            <person name="Luo M.C."/>
            <person name="Dvorak J."/>
        </authorList>
    </citation>
    <scope>NUCLEOTIDE SEQUENCE [LARGE SCALE GENOMIC DNA]</scope>
    <source>
        <strain evidence="1">cv. AL8/78</strain>
    </source>
</reference>
<reference evidence="1" key="3">
    <citation type="journal article" date="2017" name="Nature">
        <title>Genome sequence of the progenitor of the wheat D genome Aegilops tauschii.</title>
        <authorList>
            <person name="Luo M.C."/>
            <person name="Gu Y.Q."/>
            <person name="Puiu D."/>
            <person name="Wang H."/>
            <person name="Twardziok S.O."/>
            <person name="Deal K.R."/>
            <person name="Huo N."/>
            <person name="Zhu T."/>
            <person name="Wang L."/>
            <person name="Wang Y."/>
            <person name="McGuire P.E."/>
            <person name="Liu S."/>
            <person name="Long H."/>
            <person name="Ramasamy R.K."/>
            <person name="Rodriguez J.C."/>
            <person name="Van S.L."/>
            <person name="Yuan L."/>
            <person name="Wang Z."/>
            <person name="Xia Z."/>
            <person name="Xiao L."/>
            <person name="Anderson O.D."/>
            <person name="Ouyang S."/>
            <person name="Liang Y."/>
            <person name="Zimin A.V."/>
            <person name="Pertea G."/>
            <person name="Qi P."/>
            <person name="Bennetzen J.L."/>
            <person name="Dai X."/>
            <person name="Dawson M.W."/>
            <person name="Muller H.G."/>
            <person name="Kugler K."/>
            <person name="Rivarola-Duarte L."/>
            <person name="Spannagl M."/>
            <person name="Mayer K.F.X."/>
            <person name="Lu F.H."/>
            <person name="Bevan M.W."/>
            <person name="Leroy P."/>
            <person name="Li P."/>
            <person name="You F.M."/>
            <person name="Sun Q."/>
            <person name="Liu Z."/>
            <person name="Lyons E."/>
            <person name="Wicker T."/>
            <person name="Salzberg S.L."/>
            <person name="Devos K.M."/>
            <person name="Dvorak J."/>
        </authorList>
    </citation>
    <scope>NUCLEOTIDE SEQUENCE [LARGE SCALE GENOMIC DNA]</scope>
    <source>
        <strain evidence="1">cv. AL8/78</strain>
    </source>
</reference>
<dbReference type="Proteomes" id="UP000015105">
    <property type="component" value="Chromosome 1D"/>
</dbReference>
<evidence type="ECO:0000313" key="2">
    <source>
        <dbReference type="Proteomes" id="UP000015105"/>
    </source>
</evidence>
<sequence>MYVRLEEGRDGRQNVTFFLSKERQAQLLLHVANQTSAL</sequence>
<organism evidence="1 2">
    <name type="scientific">Aegilops tauschii subsp. strangulata</name>
    <name type="common">Goatgrass</name>
    <dbReference type="NCBI Taxonomy" id="200361"/>
    <lineage>
        <taxon>Eukaryota</taxon>
        <taxon>Viridiplantae</taxon>
        <taxon>Streptophyta</taxon>
        <taxon>Embryophyta</taxon>
        <taxon>Tracheophyta</taxon>
        <taxon>Spermatophyta</taxon>
        <taxon>Magnoliopsida</taxon>
        <taxon>Liliopsida</taxon>
        <taxon>Poales</taxon>
        <taxon>Poaceae</taxon>
        <taxon>BOP clade</taxon>
        <taxon>Pooideae</taxon>
        <taxon>Triticodae</taxon>
        <taxon>Triticeae</taxon>
        <taxon>Triticinae</taxon>
        <taxon>Aegilops</taxon>
    </lineage>
</organism>
<accession>A0A452YH11</accession>
<reference evidence="2" key="2">
    <citation type="journal article" date="2017" name="Nat. Plants">
        <title>The Aegilops tauschii genome reveals multiple impacts of transposons.</title>
        <authorList>
            <person name="Zhao G."/>
            <person name="Zou C."/>
            <person name="Li K."/>
            <person name="Wang K."/>
            <person name="Li T."/>
            <person name="Gao L."/>
            <person name="Zhang X."/>
            <person name="Wang H."/>
            <person name="Yang Z."/>
            <person name="Liu X."/>
            <person name="Jiang W."/>
            <person name="Mao L."/>
            <person name="Kong X."/>
            <person name="Jiao Y."/>
            <person name="Jia J."/>
        </authorList>
    </citation>
    <scope>NUCLEOTIDE SEQUENCE [LARGE SCALE GENOMIC DNA]</scope>
    <source>
        <strain evidence="2">cv. AL8/78</strain>
    </source>
</reference>
<reference evidence="1" key="4">
    <citation type="submission" date="2019-03" db="UniProtKB">
        <authorList>
            <consortium name="EnsemblPlants"/>
        </authorList>
    </citation>
    <scope>IDENTIFICATION</scope>
</reference>
<dbReference type="AlphaFoldDB" id="A0A452YH11"/>
<evidence type="ECO:0000313" key="1">
    <source>
        <dbReference type="EnsemblPlants" id="AET1Gv20415900.19"/>
    </source>
</evidence>
<reference evidence="2" key="1">
    <citation type="journal article" date="2014" name="Science">
        <title>Ancient hybridizations among the ancestral genomes of bread wheat.</title>
        <authorList>
            <consortium name="International Wheat Genome Sequencing Consortium,"/>
            <person name="Marcussen T."/>
            <person name="Sandve S.R."/>
            <person name="Heier L."/>
            <person name="Spannagl M."/>
            <person name="Pfeifer M."/>
            <person name="Jakobsen K.S."/>
            <person name="Wulff B.B."/>
            <person name="Steuernagel B."/>
            <person name="Mayer K.F."/>
            <person name="Olsen O.A."/>
        </authorList>
    </citation>
    <scope>NUCLEOTIDE SEQUENCE [LARGE SCALE GENOMIC DNA]</scope>
    <source>
        <strain evidence="2">cv. AL8/78</strain>
    </source>
</reference>
<dbReference type="EnsemblPlants" id="AET1Gv20415900.19">
    <property type="protein sequence ID" value="AET1Gv20415900.19"/>
    <property type="gene ID" value="AET1Gv20415900"/>
</dbReference>
<dbReference type="Gramene" id="AET1Gv20415900.19">
    <property type="protein sequence ID" value="AET1Gv20415900.19"/>
    <property type="gene ID" value="AET1Gv20415900"/>
</dbReference>
<protein>
    <submittedName>
        <fullName evidence="1">Uncharacterized protein</fullName>
    </submittedName>
</protein>